<keyword evidence="3" id="KW-0378">Hydrolase</keyword>
<evidence type="ECO:0000256" key="1">
    <source>
        <dbReference type="ARBA" id="ARBA00004370"/>
    </source>
</evidence>
<evidence type="ECO:0000313" key="10">
    <source>
        <dbReference type="Proteomes" id="UP000243650"/>
    </source>
</evidence>
<feature type="region of interest" description="Disordered" evidence="7">
    <location>
        <begin position="1157"/>
        <end position="1184"/>
    </location>
</feature>
<proteinExistence type="predicted"/>
<dbReference type="GO" id="GO:0016020">
    <property type="term" value="C:membrane"/>
    <property type="evidence" value="ECO:0007669"/>
    <property type="project" value="UniProtKB-SubCell"/>
</dbReference>
<organism evidence="9 10">
    <name type="scientific">Alkalicoccus urumqiensis</name>
    <name type="common">Bacillus urumqiensis</name>
    <dbReference type="NCBI Taxonomy" id="1548213"/>
    <lineage>
        <taxon>Bacteria</taxon>
        <taxon>Bacillati</taxon>
        <taxon>Bacillota</taxon>
        <taxon>Bacilli</taxon>
        <taxon>Bacillales</taxon>
        <taxon>Bacillaceae</taxon>
        <taxon>Alkalicoccus</taxon>
    </lineage>
</organism>
<dbReference type="GO" id="GO:0003924">
    <property type="term" value="F:GTPase activity"/>
    <property type="evidence" value="ECO:0007669"/>
    <property type="project" value="InterPro"/>
</dbReference>
<feature type="domain" description="Dynamin N-terminal" evidence="8">
    <location>
        <begin position="23"/>
        <end position="178"/>
    </location>
</feature>
<dbReference type="CDD" id="cd00882">
    <property type="entry name" value="Ras_like_GTPase"/>
    <property type="match status" value="1"/>
</dbReference>
<dbReference type="InterPro" id="IPR027094">
    <property type="entry name" value="Mitofusin_fam"/>
</dbReference>
<dbReference type="GO" id="GO:0008053">
    <property type="term" value="P:mitochondrial fusion"/>
    <property type="evidence" value="ECO:0007669"/>
    <property type="project" value="TreeGrafter"/>
</dbReference>
<name>A0A2P6ML09_ALKUR</name>
<evidence type="ECO:0000256" key="2">
    <source>
        <dbReference type="ARBA" id="ARBA00022741"/>
    </source>
</evidence>
<dbReference type="GO" id="GO:0005525">
    <property type="term" value="F:GTP binding"/>
    <property type="evidence" value="ECO:0007669"/>
    <property type="project" value="UniProtKB-KW"/>
</dbReference>
<evidence type="ECO:0000256" key="5">
    <source>
        <dbReference type="ARBA" id="ARBA00023136"/>
    </source>
</evidence>
<evidence type="ECO:0000256" key="4">
    <source>
        <dbReference type="ARBA" id="ARBA00023134"/>
    </source>
</evidence>
<feature type="coiled-coil region" evidence="6">
    <location>
        <begin position="461"/>
        <end position="505"/>
    </location>
</feature>
<dbReference type="PANTHER" id="PTHR10465">
    <property type="entry name" value="TRANSMEMBRANE GTPASE FZO1"/>
    <property type="match status" value="1"/>
</dbReference>
<keyword evidence="4" id="KW-0342">GTP-binding</keyword>
<dbReference type="SUPFAM" id="SSF52540">
    <property type="entry name" value="P-loop containing nucleoside triphosphate hydrolases"/>
    <property type="match status" value="2"/>
</dbReference>
<evidence type="ECO:0000256" key="3">
    <source>
        <dbReference type="ARBA" id="ARBA00022801"/>
    </source>
</evidence>
<accession>A0A2P6ML09</accession>
<dbReference type="AlphaFoldDB" id="A0A2P6ML09"/>
<comment type="caution">
    <text evidence="9">The sequence shown here is derived from an EMBL/GenBank/DDBJ whole genome shotgun (WGS) entry which is preliminary data.</text>
</comment>
<dbReference type="Pfam" id="PF00350">
    <property type="entry name" value="Dynamin_N"/>
    <property type="match status" value="2"/>
</dbReference>
<keyword evidence="5" id="KW-0472">Membrane</keyword>
<keyword evidence="10" id="KW-1185">Reference proteome</keyword>
<dbReference type="RefSeq" id="WP_105957995.1">
    <property type="nucleotide sequence ID" value="NZ_PVNS01000002.1"/>
</dbReference>
<dbReference type="Gene3D" id="3.40.50.300">
    <property type="entry name" value="P-loop containing nucleotide triphosphate hydrolases"/>
    <property type="match status" value="2"/>
</dbReference>
<evidence type="ECO:0000256" key="6">
    <source>
        <dbReference type="SAM" id="Coils"/>
    </source>
</evidence>
<dbReference type="OrthoDB" id="5477114at2"/>
<dbReference type="InterPro" id="IPR027417">
    <property type="entry name" value="P-loop_NTPase"/>
</dbReference>
<dbReference type="InterPro" id="IPR045063">
    <property type="entry name" value="Dynamin_N"/>
</dbReference>
<evidence type="ECO:0000256" key="7">
    <source>
        <dbReference type="SAM" id="MobiDB-lite"/>
    </source>
</evidence>
<comment type="subcellular location">
    <subcellularLocation>
        <location evidence="1">Membrane</location>
    </subcellularLocation>
</comment>
<protein>
    <recommendedName>
        <fullName evidence="8">Dynamin N-terminal domain-containing protein</fullName>
    </recommendedName>
</protein>
<feature type="compositionally biased region" description="Basic and acidic residues" evidence="7">
    <location>
        <begin position="1161"/>
        <end position="1176"/>
    </location>
</feature>
<feature type="domain" description="Dynamin N-terminal" evidence="8">
    <location>
        <begin position="604"/>
        <end position="815"/>
    </location>
</feature>
<keyword evidence="2" id="KW-0547">Nucleotide-binding</keyword>
<dbReference type="Proteomes" id="UP000243650">
    <property type="component" value="Unassembled WGS sequence"/>
</dbReference>
<dbReference type="CDD" id="cd09912">
    <property type="entry name" value="DLP_2"/>
    <property type="match status" value="1"/>
</dbReference>
<gene>
    <name evidence="9" type="ORF">C6I21_03280</name>
</gene>
<evidence type="ECO:0000313" key="9">
    <source>
        <dbReference type="EMBL" id="PRO66959.1"/>
    </source>
</evidence>
<keyword evidence="6" id="KW-0175">Coiled coil</keyword>
<dbReference type="PANTHER" id="PTHR10465:SF0">
    <property type="entry name" value="SARCALUMENIN"/>
    <property type="match status" value="1"/>
</dbReference>
<dbReference type="EMBL" id="PVNS01000002">
    <property type="protein sequence ID" value="PRO66959.1"/>
    <property type="molecule type" value="Genomic_DNA"/>
</dbReference>
<sequence length="1184" mass="136095">MELTQEEQERLQRIHNKGNTFEIAFCGHFSAGKSTLLNGLLGAEVLPTSPIPTSANIIRIMSGRLGLDILDDRGFVTRSFDEEIPWEKVRSWGKDGNAVSGITIRAPLNLLGENGVIADTPGVDSTDPTHAEVTTEQLFATDVIVYVMDYNHVQSETNLYFLKELSESGKPVIIVINQIDKHREEEVQADVFKEQVESLFESWYIRYAAFYFTSMKEPDHPLNEFDSLRRKLTSIFAASSQFHASAEAALNKGFHESLVNRLRGVSEERMSEIAASAEAKGFSTEELEEASQLEEEYEELRTWEEALEKSYEDSMKRVYDNVYLFPYTAMELLKQAVEAIQRSFKTGLLFAGRKTEEERSRRLKQLAVEVNDTIRAQLLYHVEDYFRSLETGRLDNQDEFSRAMDRLLITVDEEWLRERIRGAENKTEYIYTLAGKLNDELIRDVRRQAGEVLQVYLSGIKRAKEEDLEAAAEKKERFSELEALHAEKEREEIRLNKELAEAEQYEPRAGSVKPLLDQIRDAEGAEAEEETIWSTAVTGREETFTEEAMQPEPEAPAFDEEEAETWARSLKAWLETLEEGPVTSREIKLLTDMLKKAEDQTMTISLFGAFSAGKSSFANAMLGRKIMPVAPHPTTAAVNTVKMPPSPELDQQAEIRVKTRAALSQEIASVAESLRIVLDIDTIGKFNPRSVRTKSRMQRSALDYLAVLQKSLREKKVTFGGIIETSIQEVEPYVADEYTACLIDEIVMYADTDFTKMGGILVDTPGVNSVHGRHTNVAFKQLERSDAVFYLTYYNHAFSKADAYFLEQMNEINQSFDQDKLYFFINASDLASDQQELREVRDHVSGELKRFGYKSPRLFHVSSRGAFEGGDTSFDTFYNYFKTDISGELKRLTYQMTAEAESRLLARIEAFAVEKQKMTDADAERLHHQKQLLQDEEEALNQLDFHFVRRDAERELEQLMLYLRKRMTYVLHDYFQSAINVSTISGDGRRELQQSLEAAVIDWEMMGRRFLFQEWEAVSIRLNYAVQRLFRKWTEQYEKKIREISANAFVERPRASVELKTGEGELRLLEKPEQYASRVKSKKQFFEGDELKHLKDDLTAEASGRIQLFLKQEEEQAFEKLHPELLRLEEEVRNLASESVRQEKDIIERYLSEENDFSDAPLERHEKEIAPKRPDALSRGNNPL</sequence>
<evidence type="ECO:0000259" key="8">
    <source>
        <dbReference type="Pfam" id="PF00350"/>
    </source>
</evidence>
<reference evidence="9 10" key="1">
    <citation type="submission" date="2018-03" db="EMBL/GenBank/DDBJ databases">
        <title>Bacillus urumqiensis sp. nov., a moderately haloalkaliphilic bacterium isolated from a salt lake.</title>
        <authorList>
            <person name="Zhao B."/>
            <person name="Liao Z."/>
        </authorList>
    </citation>
    <scope>NUCLEOTIDE SEQUENCE [LARGE SCALE GENOMIC DNA]</scope>
    <source>
        <strain evidence="9 10">BZ-SZ-XJ18</strain>
    </source>
</reference>